<dbReference type="SUPFAM" id="SSF82607">
    <property type="entry name" value="YbaB-like"/>
    <property type="match status" value="1"/>
</dbReference>
<keyword evidence="2" id="KW-0227">DNA damage</keyword>
<keyword evidence="7" id="KW-0175">Coiled coil</keyword>
<dbReference type="Pfam" id="PF21176">
    <property type="entry name" value="RecR_HhH"/>
    <property type="match status" value="1"/>
</dbReference>
<dbReference type="NCBIfam" id="TIGR00103">
    <property type="entry name" value="DNA_YbaB_EbfC"/>
    <property type="match status" value="1"/>
</dbReference>
<protein>
    <recommendedName>
        <fullName evidence="8">Toprim domain-containing protein</fullName>
    </recommendedName>
</protein>
<dbReference type="GO" id="GO:0008270">
    <property type="term" value="F:zinc ion binding"/>
    <property type="evidence" value="ECO:0007669"/>
    <property type="project" value="UniProtKB-KW"/>
</dbReference>
<keyword evidence="6" id="KW-0234">DNA repair</keyword>
<feature type="coiled-coil region" evidence="7">
    <location>
        <begin position="8"/>
        <end position="35"/>
    </location>
</feature>
<gene>
    <name evidence="9" type="ORF">CHS0354_035235</name>
</gene>
<dbReference type="InterPro" id="IPR036894">
    <property type="entry name" value="YbaB-like_sf"/>
</dbReference>
<evidence type="ECO:0000256" key="3">
    <source>
        <dbReference type="ARBA" id="ARBA00022771"/>
    </source>
</evidence>
<dbReference type="Pfam" id="PF13662">
    <property type="entry name" value="Toprim_4"/>
    <property type="match status" value="1"/>
</dbReference>
<reference evidence="9" key="3">
    <citation type="submission" date="2023-05" db="EMBL/GenBank/DDBJ databases">
        <authorList>
            <person name="Smith C.H."/>
        </authorList>
    </citation>
    <scope>NUCLEOTIDE SEQUENCE</scope>
    <source>
        <strain evidence="9">CHS0354</strain>
        <tissue evidence="9">Mantle</tissue>
    </source>
</reference>
<keyword evidence="1" id="KW-0479">Metal-binding</keyword>
<dbReference type="InterPro" id="IPR023627">
    <property type="entry name" value="Rcmb_RecR"/>
</dbReference>
<keyword evidence="4" id="KW-0862">Zinc</keyword>
<evidence type="ECO:0000256" key="5">
    <source>
        <dbReference type="ARBA" id="ARBA00023172"/>
    </source>
</evidence>
<dbReference type="PANTHER" id="PTHR30446:SF0">
    <property type="entry name" value="RECOMBINATION PROTEIN RECR"/>
    <property type="match status" value="1"/>
</dbReference>
<evidence type="ECO:0000256" key="1">
    <source>
        <dbReference type="ARBA" id="ARBA00022723"/>
    </source>
</evidence>
<name>A0AAE0S3A2_9BIVA</name>
<evidence type="ECO:0000259" key="8">
    <source>
        <dbReference type="PROSITE" id="PS50880"/>
    </source>
</evidence>
<evidence type="ECO:0000313" key="9">
    <source>
        <dbReference type="EMBL" id="KAK3584155.1"/>
    </source>
</evidence>
<dbReference type="AlphaFoldDB" id="A0AAE0S3A2"/>
<dbReference type="Gene3D" id="3.30.1310.10">
    <property type="entry name" value="Nucleoid-associated protein YbaB-like domain"/>
    <property type="match status" value="1"/>
</dbReference>
<dbReference type="HAMAP" id="MF_00017">
    <property type="entry name" value="RecR"/>
    <property type="match status" value="1"/>
</dbReference>
<dbReference type="PANTHER" id="PTHR30446">
    <property type="entry name" value="RECOMBINATION PROTEIN RECR"/>
    <property type="match status" value="1"/>
</dbReference>
<evidence type="ECO:0000256" key="6">
    <source>
        <dbReference type="ARBA" id="ARBA00023204"/>
    </source>
</evidence>
<dbReference type="PROSITE" id="PS01300">
    <property type="entry name" value="RECR"/>
    <property type="match status" value="1"/>
</dbReference>
<accession>A0AAE0S3A2</accession>
<dbReference type="HAMAP" id="MF_00274">
    <property type="entry name" value="DNA_YbaB_EbfC"/>
    <property type="match status" value="1"/>
</dbReference>
<dbReference type="InterPro" id="IPR000093">
    <property type="entry name" value="DNA_Rcmb_RecR"/>
</dbReference>
<proteinExistence type="inferred from homology"/>
<dbReference type="PROSITE" id="PS50880">
    <property type="entry name" value="TOPRIM"/>
    <property type="match status" value="1"/>
</dbReference>
<comment type="caution">
    <text evidence="9">The sequence shown here is derived from an EMBL/GenBank/DDBJ whole genome shotgun (WGS) entry which is preliminary data.</text>
</comment>
<reference evidence="9" key="2">
    <citation type="journal article" date="2021" name="Genome Biol. Evol.">
        <title>Developing a high-quality reference genome for a parasitic bivalve with doubly uniparental inheritance (Bivalvia: Unionida).</title>
        <authorList>
            <person name="Smith C.H."/>
        </authorList>
    </citation>
    <scope>NUCLEOTIDE SEQUENCE</scope>
    <source>
        <strain evidence="9">CHS0354</strain>
        <tissue evidence="9">Mantle</tissue>
    </source>
</reference>
<dbReference type="CDD" id="cd01025">
    <property type="entry name" value="TOPRIM_recR"/>
    <property type="match status" value="1"/>
</dbReference>
<dbReference type="InterPro" id="IPR006171">
    <property type="entry name" value="TOPRIM_dom"/>
</dbReference>
<dbReference type="Gene3D" id="1.10.8.420">
    <property type="entry name" value="RecR Domain 1"/>
    <property type="match status" value="1"/>
</dbReference>
<evidence type="ECO:0000256" key="2">
    <source>
        <dbReference type="ARBA" id="ARBA00022763"/>
    </source>
</evidence>
<reference evidence="9" key="1">
    <citation type="journal article" date="2021" name="Genome Biol. Evol.">
        <title>A High-Quality Reference Genome for a Parasitic Bivalve with Doubly Uniparental Inheritance (Bivalvia: Unionida).</title>
        <authorList>
            <person name="Smith C.H."/>
        </authorList>
    </citation>
    <scope>NUCLEOTIDE SEQUENCE</scope>
    <source>
        <strain evidence="9">CHS0354</strain>
    </source>
</reference>
<dbReference type="InterPro" id="IPR034137">
    <property type="entry name" value="TOPRIM_RecR"/>
</dbReference>
<dbReference type="GO" id="GO:0006310">
    <property type="term" value="P:DNA recombination"/>
    <property type="evidence" value="ECO:0007669"/>
    <property type="project" value="UniProtKB-KW"/>
</dbReference>
<evidence type="ECO:0000256" key="7">
    <source>
        <dbReference type="SAM" id="Coils"/>
    </source>
</evidence>
<keyword evidence="3" id="KW-0863">Zinc-finger</keyword>
<evidence type="ECO:0000313" key="10">
    <source>
        <dbReference type="Proteomes" id="UP001195483"/>
    </source>
</evidence>
<dbReference type="Pfam" id="PF02575">
    <property type="entry name" value="YbaB_DNA_bd"/>
    <property type="match status" value="1"/>
</dbReference>
<dbReference type="Proteomes" id="UP001195483">
    <property type="component" value="Unassembled WGS sequence"/>
</dbReference>
<dbReference type="GO" id="GO:0006281">
    <property type="term" value="P:DNA repair"/>
    <property type="evidence" value="ECO:0007669"/>
    <property type="project" value="UniProtKB-KW"/>
</dbReference>
<feature type="domain" description="Toprim" evidence="8">
    <location>
        <begin position="171"/>
        <end position="263"/>
    </location>
</feature>
<organism evidence="9 10">
    <name type="scientific">Potamilus streckersoni</name>
    <dbReference type="NCBI Taxonomy" id="2493646"/>
    <lineage>
        <taxon>Eukaryota</taxon>
        <taxon>Metazoa</taxon>
        <taxon>Spiralia</taxon>
        <taxon>Lophotrochozoa</taxon>
        <taxon>Mollusca</taxon>
        <taxon>Bivalvia</taxon>
        <taxon>Autobranchia</taxon>
        <taxon>Heteroconchia</taxon>
        <taxon>Palaeoheterodonta</taxon>
        <taxon>Unionida</taxon>
        <taxon>Unionoidea</taxon>
        <taxon>Unionidae</taxon>
        <taxon>Ambleminae</taxon>
        <taxon>Lampsilini</taxon>
        <taxon>Potamilus</taxon>
    </lineage>
</organism>
<dbReference type="InterPro" id="IPR015967">
    <property type="entry name" value="Rcmb_RecR_Znf"/>
</dbReference>
<keyword evidence="10" id="KW-1185">Reference proteome</keyword>
<evidence type="ECO:0000256" key="4">
    <source>
        <dbReference type="ARBA" id="ARBA00022833"/>
    </source>
</evidence>
<dbReference type="EMBL" id="JAEAOA010002069">
    <property type="protein sequence ID" value="KAK3584155.1"/>
    <property type="molecule type" value="Genomic_DNA"/>
</dbReference>
<dbReference type="GO" id="GO:0003677">
    <property type="term" value="F:DNA binding"/>
    <property type="evidence" value="ECO:0007669"/>
    <property type="project" value="InterPro"/>
</dbReference>
<keyword evidence="5" id="KW-0233">DNA recombination</keyword>
<dbReference type="SUPFAM" id="SSF111304">
    <property type="entry name" value="Recombination protein RecR"/>
    <property type="match status" value="1"/>
</dbReference>
<dbReference type="Gene3D" id="3.40.1360.10">
    <property type="match status" value="1"/>
</dbReference>
<sequence>MSDNGFNISGLFEKVKDAQKMMADKQQEAAKKTVEVSVGGGMVKVIMNGRQEVLSVQIDRDLMNPDDIETLEDLVRSAVNEANRRSREIFENEMKSVLGSMNLPGMNLFNLERLIYELRRMPSVGSKLATRIAFNIISRNDDFPLRVANAITNARQQISLCERCFGIAEESLCMICRSPNRDASVITVRGLYHVLHGIISPLDGITPDKLKITELVERAKTDGVSEIIIALSTDLEGEATTHYISEQLKDTGVRISRPGIGMPAGSDIEYTDPLKGLLYAQNADATPDDGFSRRDLLVKNSAVLNTEGRAFINGYPVLAGNRIYPKSKIVTAPDSSVTIKMPDNCIFKIGPKSVVSFEISRLFSGIFNVEAGSLTSVIGPGIASPYLEDNQVFTDSKGSPLNYNQEGAAYLFCLCNGAMDLISRETKRTYWLAEADYHNTLLLTEKERKVIVKKIPQLNHTDGELKKLIELGAARQYPLTG</sequence>
<dbReference type="InterPro" id="IPR004401">
    <property type="entry name" value="YbaB/EbfC"/>
</dbReference>